<feature type="transmembrane region" description="Helical" evidence="1">
    <location>
        <begin position="92"/>
        <end position="111"/>
    </location>
</feature>
<comment type="caution">
    <text evidence="2">The sequence shown here is derived from an EMBL/GenBank/DDBJ whole genome shotgun (WGS) entry which is preliminary data.</text>
</comment>
<keyword evidence="1" id="KW-1133">Transmembrane helix</keyword>
<name>A0A2W5NPV1_9SPHN</name>
<feature type="transmembrane region" description="Helical" evidence="1">
    <location>
        <begin position="150"/>
        <end position="168"/>
    </location>
</feature>
<feature type="transmembrane region" description="Helical" evidence="1">
    <location>
        <begin position="31"/>
        <end position="48"/>
    </location>
</feature>
<feature type="transmembrane region" description="Helical" evidence="1">
    <location>
        <begin position="117"/>
        <end position="138"/>
    </location>
</feature>
<feature type="transmembrane region" description="Helical" evidence="1">
    <location>
        <begin position="60"/>
        <end position="80"/>
    </location>
</feature>
<protein>
    <recommendedName>
        <fullName evidence="4">DUF2306 domain-containing protein</fullName>
    </recommendedName>
</protein>
<gene>
    <name evidence="2" type="ORF">DI555_18640</name>
</gene>
<dbReference type="Proteomes" id="UP000249082">
    <property type="component" value="Unassembled WGS sequence"/>
</dbReference>
<evidence type="ECO:0000256" key="1">
    <source>
        <dbReference type="SAM" id="Phobius"/>
    </source>
</evidence>
<keyword evidence="1" id="KW-0812">Transmembrane</keyword>
<accession>A0A2W5NPV1</accession>
<organism evidence="2 3">
    <name type="scientific">Novosphingobium pentaromativorans</name>
    <dbReference type="NCBI Taxonomy" id="205844"/>
    <lineage>
        <taxon>Bacteria</taxon>
        <taxon>Pseudomonadati</taxon>
        <taxon>Pseudomonadota</taxon>
        <taxon>Alphaproteobacteria</taxon>
        <taxon>Sphingomonadales</taxon>
        <taxon>Sphingomonadaceae</taxon>
        <taxon>Novosphingobium</taxon>
    </lineage>
</organism>
<sequence length="178" mass="19703">MSEAAVAPPGGGATRGLTAQDLRGPDRLERALGLLALVMLGFILVALVRGMDEWARVPRVVWIHLATILVALVLTPVLLWRRRGDRRHRVYGYAWSAAMMLTALDSLFVHMGGPGRFSLIHVLSLFTLVMVPVLVLAARRHNAARHRRTVRGLIIGALLIAGFFTFPFNRLLGHWLFG</sequence>
<evidence type="ECO:0000313" key="3">
    <source>
        <dbReference type="Proteomes" id="UP000249082"/>
    </source>
</evidence>
<dbReference type="AlphaFoldDB" id="A0A2W5NPV1"/>
<keyword evidence="1" id="KW-0472">Membrane</keyword>
<reference evidence="2 3" key="1">
    <citation type="submission" date="2017-08" db="EMBL/GenBank/DDBJ databases">
        <title>Infants hospitalized years apart are colonized by the same room-sourced microbial strains.</title>
        <authorList>
            <person name="Brooks B."/>
            <person name="Olm M.R."/>
            <person name="Firek B.A."/>
            <person name="Baker R."/>
            <person name="Thomas B.C."/>
            <person name="Morowitz M.J."/>
            <person name="Banfield J.F."/>
        </authorList>
    </citation>
    <scope>NUCLEOTIDE SEQUENCE [LARGE SCALE GENOMIC DNA]</scope>
    <source>
        <strain evidence="2">S2_005_002_R2_33</strain>
    </source>
</reference>
<proteinExistence type="predicted"/>
<dbReference type="EMBL" id="QFPX01000020">
    <property type="protein sequence ID" value="PZQ52735.1"/>
    <property type="molecule type" value="Genomic_DNA"/>
</dbReference>
<evidence type="ECO:0000313" key="2">
    <source>
        <dbReference type="EMBL" id="PZQ52735.1"/>
    </source>
</evidence>
<evidence type="ECO:0008006" key="4">
    <source>
        <dbReference type="Google" id="ProtNLM"/>
    </source>
</evidence>